<dbReference type="Proteomes" id="UP000245790">
    <property type="component" value="Unassembled WGS sequence"/>
</dbReference>
<dbReference type="OrthoDB" id="6160351at2"/>
<keyword evidence="1" id="KW-1133">Transmembrane helix</keyword>
<feature type="transmembrane region" description="Helical" evidence="1">
    <location>
        <begin position="45"/>
        <end position="69"/>
    </location>
</feature>
<comment type="caution">
    <text evidence="2">The sequence shown here is derived from an EMBL/GenBank/DDBJ whole genome shotgun (WGS) entry which is preliminary data.</text>
</comment>
<reference evidence="2 3" key="1">
    <citation type="submission" date="2018-05" db="EMBL/GenBank/DDBJ databases">
        <title>Genomic Encyclopedia of Type Strains, Phase IV (KMG-IV): sequencing the most valuable type-strain genomes for metagenomic binning, comparative biology and taxonomic classification.</title>
        <authorList>
            <person name="Goeker M."/>
        </authorList>
    </citation>
    <scope>NUCLEOTIDE SEQUENCE [LARGE SCALE GENOMIC DNA]</scope>
    <source>
        <strain evidence="2 3">DSM 25350</strain>
    </source>
</reference>
<evidence type="ECO:0000313" key="2">
    <source>
        <dbReference type="EMBL" id="PWK41524.1"/>
    </source>
</evidence>
<dbReference type="AlphaFoldDB" id="A0A316FQR8"/>
<dbReference type="RefSeq" id="WP_109765166.1">
    <property type="nucleotide sequence ID" value="NZ_QGGU01000022.1"/>
</dbReference>
<proteinExistence type="predicted"/>
<accession>A0A316FQR8</accession>
<organism evidence="2 3">
    <name type="scientific">Pleionea mediterranea</name>
    <dbReference type="NCBI Taxonomy" id="523701"/>
    <lineage>
        <taxon>Bacteria</taxon>
        <taxon>Pseudomonadati</taxon>
        <taxon>Pseudomonadota</taxon>
        <taxon>Gammaproteobacteria</taxon>
        <taxon>Oceanospirillales</taxon>
        <taxon>Pleioneaceae</taxon>
        <taxon>Pleionea</taxon>
    </lineage>
</organism>
<sequence>MKLSWKYPLPKQQFRPFDCFGWTSPKPDEEITDKHIKRRSDVDKAFNLGALGLFIGFISLLLILPSLIFEGVEPYTFYGGIAGVFLGCFIYIYAKKTNVIRYNIFDRDNGSVRLYGGWPTKTIFEVGWSECEGELWFNRGRYGRSEFWLWLSKKGTDKGFLLTQDIHDPEGALRYWSFLVQYMDNTKPLPDTVNFKQYDNRTTGLWTEEEFERARVFGDFEDPYQQWLEEQHKSAEIKAVEDLRSKGRFADTGHG</sequence>
<evidence type="ECO:0000256" key="1">
    <source>
        <dbReference type="SAM" id="Phobius"/>
    </source>
</evidence>
<dbReference type="EMBL" id="QGGU01000022">
    <property type="protein sequence ID" value="PWK41524.1"/>
    <property type="molecule type" value="Genomic_DNA"/>
</dbReference>
<feature type="transmembrane region" description="Helical" evidence="1">
    <location>
        <begin position="75"/>
        <end position="94"/>
    </location>
</feature>
<keyword evidence="3" id="KW-1185">Reference proteome</keyword>
<protein>
    <submittedName>
        <fullName evidence="2">Uncharacterized protein</fullName>
    </submittedName>
</protein>
<name>A0A316FQR8_9GAMM</name>
<keyword evidence="1" id="KW-0812">Transmembrane</keyword>
<evidence type="ECO:0000313" key="3">
    <source>
        <dbReference type="Proteomes" id="UP000245790"/>
    </source>
</evidence>
<keyword evidence="1" id="KW-0472">Membrane</keyword>
<gene>
    <name evidence="2" type="ORF">C8D97_1227</name>
</gene>